<name>A0A2I2FU75_9EURO</name>
<dbReference type="Proteomes" id="UP000234275">
    <property type="component" value="Unassembled WGS sequence"/>
</dbReference>
<dbReference type="InterPro" id="IPR051035">
    <property type="entry name" value="Mito_inheritance_9"/>
</dbReference>
<comment type="caution">
    <text evidence="2">The sequence shown here is derived from an EMBL/GenBank/DDBJ whole genome shotgun (WGS) entry which is preliminary data.</text>
</comment>
<dbReference type="InterPro" id="IPR002575">
    <property type="entry name" value="Aminoglycoside_PTrfase"/>
</dbReference>
<keyword evidence="3" id="KW-1185">Reference proteome</keyword>
<evidence type="ECO:0000313" key="3">
    <source>
        <dbReference type="Proteomes" id="UP000234275"/>
    </source>
</evidence>
<dbReference type="GO" id="GO:0005739">
    <property type="term" value="C:mitochondrion"/>
    <property type="evidence" value="ECO:0007669"/>
    <property type="project" value="TreeGrafter"/>
</dbReference>
<dbReference type="PANTHER" id="PTHR36091:SF2">
    <property type="entry name" value="AMINOGLYCOSIDE PHOSPHOTRANSFERASE DOMAIN-CONTAINING PROTEIN"/>
    <property type="match status" value="1"/>
</dbReference>
<sequence>MAHDMEALNRFTSGRWLWREQEQLACRYVKFNLPKLVDVAASAIGSEACVRITKMTEGQYNKVFLLTMNDGREVVAKLPNPNAGRPHFTTASEVATMDFLRNDLGLPVPRVYAWSSRASDNPVGAEYIIMEKQAGVTLSDVWENMKGKQKAQIVLQIVSLEQSLVATKFRKFGSLYYKEDLPTNLDPTASLFIESDGNETQSSKFSIGPTNHRAFFDFGRGKLDIDRGPWNTLEEFMVAIANREIATAKAYTRYPLMPEGLFNGPRQYQPSAAKKLFTLNQYLKVASYVLPQHAATHSSVLWHGDLNLQNIFVDPNEPTKILGIIDWQSISACPLFMQAKHPAFLEYHGPAPEELGKVHLPANFDSLSLDEQQKAKELHQAQTLHNLYFVRSFQANPDAFQALQGQNTLRHQVSVIPGLTIMDYEPCLNSLLRDVEKERIDIVGAKSDGSPVIPWPLQLSAAEVQQQEADADLWAQGVQLMDDFIKDTGSFKHWDGRVSETDYELCKKQLVEEIERFLRREARDEDERQAWLGVLPFVD</sequence>
<accession>A0A2I2FU75</accession>
<feature type="domain" description="Aminoglycoside phosphotransferase" evidence="1">
    <location>
        <begin position="272"/>
        <end position="329"/>
    </location>
</feature>
<dbReference type="SUPFAM" id="SSF56112">
    <property type="entry name" value="Protein kinase-like (PK-like)"/>
    <property type="match status" value="1"/>
</dbReference>
<dbReference type="Gene3D" id="3.30.200.20">
    <property type="entry name" value="Phosphorylase Kinase, domain 1"/>
    <property type="match status" value="1"/>
</dbReference>
<dbReference type="AlphaFoldDB" id="A0A2I2FU75"/>
<feature type="domain" description="Aminoglycoside phosphotransferase" evidence="1">
    <location>
        <begin position="53"/>
        <end position="144"/>
    </location>
</feature>
<dbReference type="InterPro" id="IPR011009">
    <property type="entry name" value="Kinase-like_dom_sf"/>
</dbReference>
<dbReference type="VEuPathDB" id="FungiDB:P170DRAFT_467934"/>
<dbReference type="Pfam" id="PF01636">
    <property type="entry name" value="APH"/>
    <property type="match status" value="2"/>
</dbReference>
<gene>
    <name evidence="2" type="ORF">P170DRAFT_467934</name>
</gene>
<dbReference type="OrthoDB" id="2906425at2759"/>
<evidence type="ECO:0000259" key="1">
    <source>
        <dbReference type="Pfam" id="PF01636"/>
    </source>
</evidence>
<organism evidence="2 3">
    <name type="scientific">Aspergillus steynii IBT 23096</name>
    <dbReference type="NCBI Taxonomy" id="1392250"/>
    <lineage>
        <taxon>Eukaryota</taxon>
        <taxon>Fungi</taxon>
        <taxon>Dikarya</taxon>
        <taxon>Ascomycota</taxon>
        <taxon>Pezizomycotina</taxon>
        <taxon>Eurotiomycetes</taxon>
        <taxon>Eurotiomycetidae</taxon>
        <taxon>Eurotiales</taxon>
        <taxon>Aspergillaceae</taxon>
        <taxon>Aspergillus</taxon>
        <taxon>Aspergillus subgen. Circumdati</taxon>
    </lineage>
</organism>
<dbReference type="EMBL" id="MSFO01000009">
    <property type="protein sequence ID" value="PLB44200.1"/>
    <property type="molecule type" value="Genomic_DNA"/>
</dbReference>
<protein>
    <submittedName>
        <fullName evidence="2">Phosphotransferase enzyme family protein</fullName>
    </submittedName>
</protein>
<dbReference type="RefSeq" id="XP_024699502.1">
    <property type="nucleotide sequence ID" value="XM_024852505.1"/>
</dbReference>
<dbReference type="Gene3D" id="3.90.1200.10">
    <property type="match status" value="1"/>
</dbReference>
<dbReference type="PANTHER" id="PTHR36091">
    <property type="entry name" value="ALTERED INHERITANCE OF MITOCHONDRIA PROTEIN 9, MITOCHONDRIAL"/>
    <property type="match status" value="1"/>
</dbReference>
<dbReference type="GO" id="GO:0016740">
    <property type="term" value="F:transferase activity"/>
    <property type="evidence" value="ECO:0007669"/>
    <property type="project" value="UniProtKB-KW"/>
</dbReference>
<dbReference type="GeneID" id="36560203"/>
<evidence type="ECO:0000313" key="2">
    <source>
        <dbReference type="EMBL" id="PLB44200.1"/>
    </source>
</evidence>
<keyword evidence="2" id="KW-0808">Transferase</keyword>
<proteinExistence type="predicted"/>
<reference evidence="2 3" key="1">
    <citation type="submission" date="2016-12" db="EMBL/GenBank/DDBJ databases">
        <title>The genomes of Aspergillus section Nigri reveals drivers in fungal speciation.</title>
        <authorList>
            <consortium name="DOE Joint Genome Institute"/>
            <person name="Vesth T.C."/>
            <person name="Nybo J."/>
            <person name="Theobald S."/>
            <person name="Brandl J."/>
            <person name="Frisvad J.C."/>
            <person name="Nielsen K.F."/>
            <person name="Lyhne E.K."/>
            <person name="Kogle M.E."/>
            <person name="Kuo A."/>
            <person name="Riley R."/>
            <person name="Clum A."/>
            <person name="Nolan M."/>
            <person name="Lipzen A."/>
            <person name="Salamov A."/>
            <person name="Henrissat B."/>
            <person name="Wiebenga A."/>
            <person name="De Vries R.P."/>
            <person name="Grigoriev I.V."/>
            <person name="Mortensen U.H."/>
            <person name="Andersen M.R."/>
            <person name="Baker S.E."/>
        </authorList>
    </citation>
    <scope>NUCLEOTIDE SEQUENCE [LARGE SCALE GENOMIC DNA]</scope>
    <source>
        <strain evidence="2 3">IBT 23096</strain>
    </source>
</reference>